<gene>
    <name evidence="3 4" type="primary">LOC109547580</name>
</gene>
<accession>A0A6J3RGN3</accession>
<feature type="compositionally biased region" description="Low complexity" evidence="1">
    <location>
        <begin position="124"/>
        <end position="138"/>
    </location>
</feature>
<feature type="region of interest" description="Disordered" evidence="1">
    <location>
        <begin position="96"/>
        <end position="138"/>
    </location>
</feature>
<dbReference type="AlphaFoldDB" id="A0A6J3RGN3"/>
<dbReference type="RefSeq" id="XP_073662003.1">
    <property type="nucleotide sequence ID" value="XM_073805902.1"/>
</dbReference>
<dbReference type="RefSeq" id="XP_033713645.1">
    <property type="nucleotide sequence ID" value="XM_033857754.1"/>
</dbReference>
<organism evidence="2 3">
    <name type="scientific">Tursiops truncatus</name>
    <name type="common">Atlantic bottle-nosed dolphin</name>
    <name type="synonym">Delphinus truncatus</name>
    <dbReference type="NCBI Taxonomy" id="9739"/>
    <lineage>
        <taxon>Eukaryota</taxon>
        <taxon>Metazoa</taxon>
        <taxon>Chordata</taxon>
        <taxon>Craniata</taxon>
        <taxon>Vertebrata</taxon>
        <taxon>Euteleostomi</taxon>
        <taxon>Mammalia</taxon>
        <taxon>Eutheria</taxon>
        <taxon>Laurasiatheria</taxon>
        <taxon>Artiodactyla</taxon>
        <taxon>Whippomorpha</taxon>
        <taxon>Cetacea</taxon>
        <taxon>Odontoceti</taxon>
        <taxon>Delphinidae</taxon>
        <taxon>Tursiops</taxon>
    </lineage>
</organism>
<evidence type="ECO:0000313" key="3">
    <source>
        <dbReference type="RefSeq" id="XP_033713644.1"/>
    </source>
</evidence>
<evidence type="ECO:0000256" key="1">
    <source>
        <dbReference type="SAM" id="MobiDB-lite"/>
    </source>
</evidence>
<dbReference type="RefSeq" id="XP_073662002.1">
    <property type="nucleotide sequence ID" value="XM_073805901.1"/>
</dbReference>
<dbReference type="GeneID" id="109547580"/>
<name>A0A6J3RGN3_TURTR</name>
<feature type="region of interest" description="Disordered" evidence="1">
    <location>
        <begin position="178"/>
        <end position="214"/>
    </location>
</feature>
<sequence>MARACLRTTHARALPAPCLQPCAWERSWCIACPTSWKLVSRSSCCSREGRLGVGLVKLATMAAMAIWQLPSCCRQPGCRPKQAACLDFPTLRRDVDGAPLPQRSPGPRPTGSPTHAPRIEIRSKVSPSSSWEMPSSPRVSACMGKASLSSTESACVRNPSRRDFRACSLTSSLRITQFSWNPETEGAGDRGPRPPHGPRARSFWNQKRHERDGL</sequence>
<protein>
    <submittedName>
        <fullName evidence="3 4">Uncharacterized protein LOC109547580</fullName>
    </submittedName>
</protein>
<evidence type="ECO:0000313" key="4">
    <source>
        <dbReference type="RefSeq" id="XP_033713645.1"/>
    </source>
</evidence>
<proteinExistence type="predicted"/>
<evidence type="ECO:0000313" key="2">
    <source>
        <dbReference type="Proteomes" id="UP000245320"/>
    </source>
</evidence>
<dbReference type="RefSeq" id="XP_033713644.1">
    <property type="nucleotide sequence ID" value="XM_033857753.1"/>
</dbReference>
<reference evidence="3 4" key="1">
    <citation type="submission" date="2025-04" db="UniProtKB">
        <authorList>
            <consortium name="RefSeq"/>
        </authorList>
    </citation>
    <scope>IDENTIFICATION</scope>
    <source>
        <tissue evidence="3 4">Spleen</tissue>
    </source>
</reference>
<keyword evidence="2" id="KW-1185">Reference proteome</keyword>
<dbReference type="Proteomes" id="UP000245320">
    <property type="component" value="Chromosome 6"/>
</dbReference>